<dbReference type="AlphaFoldDB" id="A0A9P6Y1Y1"/>
<feature type="region of interest" description="Disordered" evidence="1">
    <location>
        <begin position="141"/>
        <end position="164"/>
    </location>
</feature>
<keyword evidence="2" id="KW-1133">Transmembrane helix</keyword>
<evidence type="ECO:0000313" key="4">
    <source>
        <dbReference type="Proteomes" id="UP000717996"/>
    </source>
</evidence>
<reference evidence="3" key="1">
    <citation type="journal article" date="2020" name="Microb. Genom.">
        <title>Genetic diversity of clinical and environmental Mucorales isolates obtained from an investigation of mucormycosis cases among solid organ transplant recipients.</title>
        <authorList>
            <person name="Nguyen M.H."/>
            <person name="Kaul D."/>
            <person name="Muto C."/>
            <person name="Cheng S.J."/>
            <person name="Richter R.A."/>
            <person name="Bruno V.M."/>
            <person name="Liu G."/>
            <person name="Beyhan S."/>
            <person name="Sundermann A.J."/>
            <person name="Mounaud S."/>
            <person name="Pasculle A.W."/>
            <person name="Nierman W.C."/>
            <person name="Driscoll E."/>
            <person name="Cumbie R."/>
            <person name="Clancy C.J."/>
            <person name="Dupont C.L."/>
        </authorList>
    </citation>
    <scope>NUCLEOTIDE SEQUENCE</scope>
    <source>
        <strain evidence="3">GL16</strain>
    </source>
</reference>
<proteinExistence type="predicted"/>
<dbReference type="Proteomes" id="UP000717996">
    <property type="component" value="Unassembled WGS sequence"/>
</dbReference>
<protein>
    <submittedName>
        <fullName evidence="3">Uncharacterized protein</fullName>
    </submittedName>
</protein>
<evidence type="ECO:0000256" key="2">
    <source>
        <dbReference type="SAM" id="Phobius"/>
    </source>
</evidence>
<accession>A0A9P6Y1Y1</accession>
<dbReference type="OMA" id="EITIFWS"/>
<keyword evidence="2" id="KW-0472">Membrane</keyword>
<feature type="region of interest" description="Disordered" evidence="1">
    <location>
        <begin position="204"/>
        <end position="237"/>
    </location>
</feature>
<name>A0A9P6Y1Y1_RHIOR</name>
<evidence type="ECO:0000256" key="1">
    <source>
        <dbReference type="SAM" id="MobiDB-lite"/>
    </source>
</evidence>
<organism evidence="3 4">
    <name type="scientific">Rhizopus oryzae</name>
    <name type="common">Mucormycosis agent</name>
    <name type="synonym">Rhizopus arrhizus var. delemar</name>
    <dbReference type="NCBI Taxonomy" id="64495"/>
    <lineage>
        <taxon>Eukaryota</taxon>
        <taxon>Fungi</taxon>
        <taxon>Fungi incertae sedis</taxon>
        <taxon>Mucoromycota</taxon>
        <taxon>Mucoromycotina</taxon>
        <taxon>Mucoromycetes</taxon>
        <taxon>Mucorales</taxon>
        <taxon>Mucorineae</taxon>
        <taxon>Rhizopodaceae</taxon>
        <taxon>Rhizopus</taxon>
    </lineage>
</organism>
<comment type="caution">
    <text evidence="3">The sequence shown here is derived from an EMBL/GenBank/DDBJ whole genome shotgun (WGS) entry which is preliminary data.</text>
</comment>
<dbReference type="EMBL" id="JAANIT010002183">
    <property type="protein sequence ID" value="KAG1537242.1"/>
    <property type="molecule type" value="Genomic_DNA"/>
</dbReference>
<dbReference type="OrthoDB" id="2287866at2759"/>
<gene>
    <name evidence="3" type="ORF">G6F51_010486</name>
</gene>
<keyword evidence="2" id="KW-0812">Transmembrane</keyword>
<feature type="compositionally biased region" description="Polar residues" evidence="1">
    <location>
        <begin position="226"/>
        <end position="237"/>
    </location>
</feature>
<evidence type="ECO:0000313" key="3">
    <source>
        <dbReference type="EMBL" id="KAG1537242.1"/>
    </source>
</evidence>
<sequence length="251" mass="26900">MTSQGICPEPKCMPPHAIGLSDTSNSNSDNSSNAGLIGGLVGGLVGGGALVASVGFLLIRHKRKKNKIPLALRKNIANNHSKRNIPSLRQQEEMIESNRNSKVVSGVIPVAFIPPSSRAQSSILDIDRHTSVSTFASTQNGNFGNNPFQDNHHPHSYLGGASRRTSAESHIEQAHAIVQATQAIRAKPQIMRVNTVKVEDSLSRSSSFKKTLKPEEDDPFDDKNKASASKPTDSVLSSAADGEITIFWNGS</sequence>
<feature type="transmembrane region" description="Helical" evidence="2">
    <location>
        <begin position="36"/>
        <end position="59"/>
    </location>
</feature>